<gene>
    <name evidence="1" type="ORF">B9Q04_10785</name>
</gene>
<sequence>MDLINVLRTGIEGFLKRYQSARDKAKRVFSTIRWVRVTLSPISVEIGWKSNENTRASSGSAYHHYCHP</sequence>
<evidence type="ECO:0000313" key="1">
    <source>
        <dbReference type="EMBL" id="PSO07462.1"/>
    </source>
</evidence>
<evidence type="ECO:0000313" key="2">
    <source>
        <dbReference type="Proteomes" id="UP000242015"/>
    </source>
</evidence>
<name>A0A2R6C978_9ARCH</name>
<dbReference type="Proteomes" id="UP000242015">
    <property type="component" value="Unassembled WGS sequence"/>
</dbReference>
<dbReference type="AlphaFoldDB" id="A0A2R6C978"/>
<dbReference type="EMBL" id="NEXF01000247">
    <property type="protein sequence ID" value="PSO07462.1"/>
    <property type="molecule type" value="Genomic_DNA"/>
</dbReference>
<organism evidence="1 2">
    <name type="scientific">Candidatus Marsarchaeota G2 archaeon BE_D</name>
    <dbReference type="NCBI Taxonomy" id="1978158"/>
    <lineage>
        <taxon>Archaea</taxon>
        <taxon>Candidatus Marsarchaeota</taxon>
        <taxon>Candidatus Marsarchaeota group 2</taxon>
    </lineage>
</organism>
<proteinExistence type="predicted"/>
<comment type="caution">
    <text evidence="1">The sequence shown here is derived from an EMBL/GenBank/DDBJ whole genome shotgun (WGS) entry which is preliminary data.</text>
</comment>
<reference evidence="1 2" key="1">
    <citation type="submission" date="2017-04" db="EMBL/GenBank/DDBJ databases">
        <title>Novel microbial lineages endemic to geothermal iron-oxide mats fill important gaps in the evolutionary history of Archaea.</title>
        <authorList>
            <person name="Jay Z.J."/>
            <person name="Beam J.P."/>
            <person name="Dlakic M."/>
            <person name="Rusch D.B."/>
            <person name="Kozubal M.A."/>
            <person name="Inskeep W.P."/>
        </authorList>
    </citation>
    <scope>NUCLEOTIDE SEQUENCE [LARGE SCALE GENOMIC DNA]</scope>
    <source>
        <strain evidence="1">BE_D</strain>
    </source>
</reference>
<protein>
    <submittedName>
        <fullName evidence="1">Uncharacterized protein</fullName>
    </submittedName>
</protein>
<accession>A0A2R6C978</accession>